<evidence type="ECO:0000256" key="3">
    <source>
        <dbReference type="ARBA" id="ARBA00007477"/>
    </source>
</evidence>
<evidence type="ECO:0000256" key="12">
    <source>
        <dbReference type="ARBA" id="ARBA00023180"/>
    </source>
</evidence>
<sequence>WMKSRWQDQYLCIVEEHKVDPFDMCSIIIYLSEVEAWCPILPARRKLPQNAPARRKKAFLERANHNLMDRMKQDHWRWMRQRIKRMWPLWINGLESLLGKNHPVEEHPVKKIFLYMGSFANNPAWFRQAFSGAPLGELVQWSDVIACLTILGHQVVISTRKEELRESTKQVLGQPSSCPSKRREDEYDLVFTDYVGLAFMQKELGPNFSQYRCRLRILDSFGTEAQFNYFNPDRPITKKTSSWGHQNLHLQQFMTMFPHTQDNTFLGFVVEAPTNITKPVLDPPPGKKPIGLVYGKDSRFWLGKDNYLKVLAKHLELHGTVVGSRMAAVPKSIKNHRIMNGRDYQAFLRSVKVYVGLGFPYDGPAPLEAIAQGSVFLNAKLDPPHSRDNTAFFKEKPTARKLSSQHPYAEEFIGKPYVYTVDISNMDEVEGAIKEILTTKVKPYIPFEWTTQGMLERVNALVNNQNFCDHTSRWPPIEELKLIQGLETESCTQTCKAKGLLCDPAFFPDINISKSFQTLGIKCSSEMSKDSLHAPSYSTIDDSCLLQRSALLFSCGDSSPIYRRVCPCRDFQPQQVALCKNCSYL</sequence>
<proteinExistence type="inferred from homology"/>
<evidence type="ECO:0000256" key="9">
    <source>
        <dbReference type="ARBA" id="ARBA00022989"/>
    </source>
</evidence>
<keyword evidence="10" id="KW-0333">Golgi apparatus</keyword>
<dbReference type="eggNOG" id="ENOG502QTNG">
    <property type="taxonomic scope" value="Eukaryota"/>
</dbReference>
<comment type="similarity">
    <text evidence="3">Belongs to the glycosyltransferase 18 family.</text>
</comment>
<evidence type="ECO:0000256" key="11">
    <source>
        <dbReference type="ARBA" id="ARBA00023136"/>
    </source>
</evidence>
<evidence type="ECO:0000256" key="6">
    <source>
        <dbReference type="ARBA" id="ARBA00022679"/>
    </source>
</evidence>
<organism evidence="15 16">
    <name type="scientific">Nematostella vectensis</name>
    <name type="common">Starlet sea anemone</name>
    <dbReference type="NCBI Taxonomy" id="45351"/>
    <lineage>
        <taxon>Eukaryota</taxon>
        <taxon>Metazoa</taxon>
        <taxon>Cnidaria</taxon>
        <taxon>Anthozoa</taxon>
        <taxon>Hexacorallia</taxon>
        <taxon>Actiniaria</taxon>
        <taxon>Edwardsiidae</taxon>
        <taxon>Nematostella</taxon>
    </lineage>
</organism>
<dbReference type="PANTHER" id="PTHR15075:SF2">
    <property type="entry name" value="ALPHA-1,6-MANNOSYLGLYCOPROTEIN 6-BETA-N-ACETYLGLUCOSAMINYLTRANSFERASE"/>
    <property type="match status" value="1"/>
</dbReference>
<dbReference type="Pfam" id="PF15024">
    <property type="entry name" value="Glyco_transf_18"/>
    <property type="match status" value="1"/>
</dbReference>
<evidence type="ECO:0000256" key="4">
    <source>
        <dbReference type="ARBA" id="ARBA00012671"/>
    </source>
</evidence>
<evidence type="ECO:0000256" key="5">
    <source>
        <dbReference type="ARBA" id="ARBA00022676"/>
    </source>
</evidence>
<dbReference type="GO" id="GO:0006487">
    <property type="term" value="P:protein N-linked glycosylation"/>
    <property type="evidence" value="ECO:0000318"/>
    <property type="project" value="GO_Central"/>
</dbReference>
<keyword evidence="5" id="KW-0328">Glycosyltransferase</keyword>
<dbReference type="EMBL" id="DS469643">
    <property type="protein sequence ID" value="EDO37581.1"/>
    <property type="molecule type" value="Genomic_DNA"/>
</dbReference>
<dbReference type="EC" id="2.4.1.155" evidence="4"/>
<keyword evidence="6" id="KW-0808">Transferase</keyword>
<feature type="domain" description="Glycosyltransferase family 18 catalytic" evidence="14">
    <location>
        <begin position="15"/>
        <end position="568"/>
    </location>
</feature>
<dbReference type="GO" id="GO:0030144">
    <property type="term" value="F:alpha-1,6-mannosylglycoprotein 6-beta-N-acetylglucosaminyltransferase activity"/>
    <property type="evidence" value="ECO:0000318"/>
    <property type="project" value="GO_Central"/>
</dbReference>
<keyword evidence="9" id="KW-1133">Transmembrane helix</keyword>
<evidence type="ECO:0000256" key="1">
    <source>
        <dbReference type="ARBA" id="ARBA00004323"/>
    </source>
</evidence>
<evidence type="ECO:0000313" key="16">
    <source>
        <dbReference type="Proteomes" id="UP000001593"/>
    </source>
</evidence>
<dbReference type="GO" id="GO:0005794">
    <property type="term" value="C:Golgi apparatus"/>
    <property type="evidence" value="ECO:0000318"/>
    <property type="project" value="GO_Central"/>
</dbReference>
<dbReference type="OMA" id="FKGKPNT"/>
<dbReference type="HOGENOM" id="CLU_016749_1_0_1"/>
<dbReference type="InterPro" id="IPR052105">
    <property type="entry name" value="MGAT5_Glycosyltransferase"/>
</dbReference>
<keyword evidence="8" id="KW-0735">Signal-anchor</keyword>
<evidence type="ECO:0000256" key="7">
    <source>
        <dbReference type="ARBA" id="ARBA00022692"/>
    </source>
</evidence>
<dbReference type="UniPathway" id="UPA00378"/>
<keyword evidence="16" id="KW-1185">Reference proteome</keyword>
<protein>
    <recommendedName>
        <fullName evidence="4">alpha-1,6-mannosyl-glycoprotein 6-beta-N-acetylglucosaminyltransferase</fullName>
        <ecNumber evidence="4">2.4.1.155</ecNumber>
    </recommendedName>
</protein>
<dbReference type="AlphaFoldDB" id="A7SF96"/>
<evidence type="ECO:0000313" key="15">
    <source>
        <dbReference type="EMBL" id="EDO37581.1"/>
    </source>
</evidence>
<dbReference type="GO" id="GO:0000139">
    <property type="term" value="C:Golgi membrane"/>
    <property type="evidence" value="ECO:0007669"/>
    <property type="project" value="UniProtKB-SubCell"/>
</dbReference>
<comment type="catalytic activity">
    <reaction evidence="13">
        <text>N(4)-{beta-D-GlcNAc-(1-&gt;2)-[beta-D-GlcNAc-(1-&gt;4)]-alpha-D-Man-(1-&gt;3)-[beta-D-GlcNAc-(1-&gt;2)-alpha-D-Man-(1-&gt;6)]-beta-D-Man-(1-&gt;4)-beta-D-GlcNAc-(1-&gt;4)-beta-D-GlcNAc}-L-asparaginyl-[protein] + UDP-N-acetyl-alpha-D-glucosamine = N(4)-{beta-D-GlcNAc-(1-&gt;2)-[beta-D-GlcNAc-(1-&gt;4)]-alpha-D-Man-(1-&gt;3)-[beta-D-GlcNAc-(1-&gt;2)-[beta-D-GlcNAc-(1-&gt;6)]-alpha-D-Man-(1-&gt;6)]-beta-D-Man-(1-&gt;4)-beta-D-GlcNAc-(1-&gt;4)-beta-D-GlcNAc}-L-asparaginyl-[protein] + UDP + H(+)</text>
        <dbReference type="Rhea" id="RHEA:16921"/>
        <dbReference type="Rhea" id="RHEA-COMP:14374"/>
        <dbReference type="Rhea" id="RHEA-COMP:14377"/>
        <dbReference type="ChEBI" id="CHEBI:15378"/>
        <dbReference type="ChEBI" id="CHEBI:57705"/>
        <dbReference type="ChEBI" id="CHEBI:58223"/>
        <dbReference type="ChEBI" id="CHEBI:139507"/>
        <dbReference type="ChEBI" id="CHEBI:139510"/>
        <dbReference type="EC" id="2.4.1.155"/>
    </reaction>
</comment>
<accession>A7SF96</accession>
<dbReference type="PhylomeDB" id="A7SF96"/>
<evidence type="ECO:0000256" key="10">
    <source>
        <dbReference type="ARBA" id="ARBA00023034"/>
    </source>
</evidence>
<evidence type="ECO:0000256" key="2">
    <source>
        <dbReference type="ARBA" id="ARBA00004922"/>
    </source>
</evidence>
<dbReference type="InterPro" id="IPR026116">
    <property type="entry name" value="GT18_cat"/>
</dbReference>
<dbReference type="STRING" id="45351.A7SF96"/>
<keyword evidence="7" id="KW-0812">Transmembrane</keyword>
<evidence type="ECO:0000256" key="8">
    <source>
        <dbReference type="ARBA" id="ARBA00022968"/>
    </source>
</evidence>
<keyword evidence="12" id="KW-0325">Glycoprotein</keyword>
<evidence type="ECO:0000256" key="13">
    <source>
        <dbReference type="ARBA" id="ARBA00048243"/>
    </source>
</evidence>
<dbReference type="Proteomes" id="UP000001593">
    <property type="component" value="Unassembled WGS sequence"/>
</dbReference>
<reference evidence="15 16" key="1">
    <citation type="journal article" date="2007" name="Science">
        <title>Sea anemone genome reveals ancestral eumetazoan gene repertoire and genomic organization.</title>
        <authorList>
            <person name="Putnam N.H."/>
            <person name="Srivastava M."/>
            <person name="Hellsten U."/>
            <person name="Dirks B."/>
            <person name="Chapman J."/>
            <person name="Salamov A."/>
            <person name="Terry A."/>
            <person name="Shapiro H."/>
            <person name="Lindquist E."/>
            <person name="Kapitonov V.V."/>
            <person name="Jurka J."/>
            <person name="Genikhovich G."/>
            <person name="Grigoriev I.V."/>
            <person name="Lucas S.M."/>
            <person name="Steele R.E."/>
            <person name="Finnerty J.R."/>
            <person name="Technau U."/>
            <person name="Martindale M.Q."/>
            <person name="Rokhsar D.S."/>
        </authorList>
    </citation>
    <scope>NUCLEOTIDE SEQUENCE [LARGE SCALE GENOMIC DNA]</scope>
    <source>
        <strain evidence="16">CH2 X CH6</strain>
    </source>
</reference>
<keyword evidence="11" id="KW-0472">Membrane</keyword>
<comment type="subcellular location">
    <subcellularLocation>
        <location evidence="1">Golgi apparatus membrane</location>
        <topology evidence="1">Single-pass type II membrane protein</topology>
    </subcellularLocation>
</comment>
<comment type="pathway">
    <text evidence="2">Protein modification; protein glycosylation.</text>
</comment>
<evidence type="ECO:0000259" key="14">
    <source>
        <dbReference type="Pfam" id="PF15024"/>
    </source>
</evidence>
<dbReference type="PANTHER" id="PTHR15075">
    <property type="entry name" value="ALPHA-MANNOSIDE BETA-1,6-N-ACETYLGLUCOSAMINYLTRANSFERASE"/>
    <property type="match status" value="1"/>
</dbReference>
<gene>
    <name evidence="15" type="ORF">NEMVEDRAFT_v1g116228</name>
</gene>
<feature type="non-terminal residue" evidence="15">
    <location>
        <position position="1"/>
    </location>
</feature>
<name>A7SF96_NEMVE</name>
<dbReference type="InParanoid" id="A7SF96"/>